<sequence length="359" mass="38590">MRIDRTPSALGTGLIDRIMESEAAPMTLAKSRRERTVSEKNEYSSLAGMLGELGKVSSGMSLPQGFSKLALESSHPDILGGKINGPAMPGSYEFEVQGLAKADRLLAAGFQDADRTPVGFGFMLLEKADGGSSEIVIQPGSTLRDVAAQISEKQLGVKAQVINTGAKDEPFRLMVTNEQTGEAARIKIDPDTTFLDFADQRIGRDLKMKFEDVDIKREENKLADLLGGVHLEAKQAAPGTKVTVQVKNDVDQTAQGIKEFAEKYNQVARFAQSQSQMDPATGHAGKLSGDSGIRQIMRGLQSEITAQRGDSGGTYRSLAEVGLKTNAKTGELEIDESKLKAALQNDYGSVANLFVAHEN</sequence>
<dbReference type="GO" id="GO:0009421">
    <property type="term" value="C:bacterial-type flagellum filament cap"/>
    <property type="evidence" value="ECO:0007669"/>
    <property type="project" value="InterPro"/>
</dbReference>
<dbReference type="Pfam" id="PF02465">
    <property type="entry name" value="FliD_N"/>
    <property type="match status" value="1"/>
</dbReference>
<evidence type="ECO:0000259" key="8">
    <source>
        <dbReference type="Pfam" id="PF02465"/>
    </source>
</evidence>
<keyword evidence="5" id="KW-0975">Bacterial flagellum</keyword>
<dbReference type="GO" id="GO:0009424">
    <property type="term" value="C:bacterial-type flagellum hook"/>
    <property type="evidence" value="ECO:0007669"/>
    <property type="project" value="InterPro"/>
</dbReference>
<dbReference type="GO" id="GO:0071973">
    <property type="term" value="P:bacterial-type flagellum-dependent cell motility"/>
    <property type="evidence" value="ECO:0007669"/>
    <property type="project" value="TreeGrafter"/>
</dbReference>
<dbReference type="InterPro" id="IPR040026">
    <property type="entry name" value="FliD"/>
</dbReference>
<evidence type="ECO:0000256" key="4">
    <source>
        <dbReference type="ARBA" id="ARBA00023054"/>
    </source>
</evidence>
<dbReference type="AlphaFoldDB" id="A0A5C6M6K2"/>
<comment type="similarity">
    <text evidence="2">Belongs to the FliD family.</text>
</comment>
<evidence type="ECO:0000256" key="6">
    <source>
        <dbReference type="ARBA" id="ARBA00033074"/>
    </source>
</evidence>
<dbReference type="InterPro" id="IPR003481">
    <property type="entry name" value="FliD_N"/>
</dbReference>
<dbReference type="PANTHER" id="PTHR30288">
    <property type="entry name" value="FLAGELLAR CAP/ASSEMBLY PROTEIN FLID"/>
    <property type="match status" value="1"/>
</dbReference>
<reference evidence="10 11" key="1">
    <citation type="submission" date="2019-08" db="EMBL/GenBank/DDBJ databases">
        <title>100 year-old enigma solved: identification of Planctomyces bekefii, the type genus and species of the phylum Planctomycetes.</title>
        <authorList>
            <person name="Svetlana D.N."/>
            <person name="Overmann J."/>
        </authorList>
    </citation>
    <scope>NUCLEOTIDE SEQUENCE [LARGE SCALE GENOMIC DNA]</scope>
    <source>
        <strain evidence="10">Phe10_nw2017</strain>
    </source>
</reference>
<feature type="non-terminal residue" evidence="10">
    <location>
        <position position="359"/>
    </location>
</feature>
<keyword evidence="11" id="KW-1185">Reference proteome</keyword>
<dbReference type="EMBL" id="SRHE01000176">
    <property type="protein sequence ID" value="TWW09793.1"/>
    <property type="molecule type" value="Genomic_DNA"/>
</dbReference>
<proteinExistence type="inferred from homology"/>
<accession>A0A5C6M6K2</accession>
<organism evidence="10 11">
    <name type="scientific">Planctomyces bekefii</name>
    <dbReference type="NCBI Taxonomy" id="1653850"/>
    <lineage>
        <taxon>Bacteria</taxon>
        <taxon>Pseudomonadati</taxon>
        <taxon>Planctomycetota</taxon>
        <taxon>Planctomycetia</taxon>
        <taxon>Planctomycetales</taxon>
        <taxon>Planctomycetaceae</taxon>
        <taxon>Planctomyces</taxon>
    </lineage>
</organism>
<evidence type="ECO:0000259" key="9">
    <source>
        <dbReference type="Pfam" id="PF07195"/>
    </source>
</evidence>
<dbReference type="PANTHER" id="PTHR30288:SF0">
    <property type="entry name" value="FLAGELLAR HOOK-ASSOCIATED PROTEIN 2"/>
    <property type="match status" value="1"/>
</dbReference>
<comment type="subcellular location">
    <subcellularLocation>
        <location evidence="1">Bacterial flagellum</location>
    </subcellularLocation>
</comment>
<dbReference type="GO" id="GO:0007155">
    <property type="term" value="P:cell adhesion"/>
    <property type="evidence" value="ECO:0007669"/>
    <property type="project" value="InterPro"/>
</dbReference>
<feature type="domain" description="Flagellar hook-associated protein 2 C-terminal" evidence="9">
    <location>
        <begin position="205"/>
        <end position="356"/>
    </location>
</feature>
<name>A0A5C6M6K2_9PLAN</name>
<feature type="domain" description="Flagellar hook-associated protein 2 N-terminal" evidence="8">
    <location>
        <begin position="13"/>
        <end position="103"/>
    </location>
</feature>
<evidence type="ECO:0000313" key="10">
    <source>
        <dbReference type="EMBL" id="TWW09793.1"/>
    </source>
</evidence>
<evidence type="ECO:0000256" key="1">
    <source>
        <dbReference type="ARBA" id="ARBA00004365"/>
    </source>
</evidence>
<comment type="subunit">
    <text evidence="3">Homopentamer.</text>
</comment>
<protein>
    <recommendedName>
        <fullName evidence="7">Filament cap protein</fullName>
    </recommendedName>
    <alternativeName>
        <fullName evidence="6">Flagellar cap protein</fullName>
    </alternativeName>
</protein>
<keyword evidence="4" id="KW-0175">Coiled coil</keyword>
<dbReference type="Pfam" id="PF07195">
    <property type="entry name" value="FliD_C"/>
    <property type="match status" value="1"/>
</dbReference>
<evidence type="ECO:0000256" key="7">
    <source>
        <dbReference type="ARBA" id="ARBA00033192"/>
    </source>
</evidence>
<dbReference type="InterPro" id="IPR010809">
    <property type="entry name" value="FliD_C"/>
</dbReference>
<comment type="caution">
    <text evidence="10">The sequence shown here is derived from an EMBL/GenBank/DDBJ whole genome shotgun (WGS) entry which is preliminary data.</text>
</comment>
<gene>
    <name evidence="10" type="ORF">E3A20_10730</name>
</gene>
<reference evidence="10 11" key="2">
    <citation type="submission" date="2019-08" db="EMBL/GenBank/DDBJ databases">
        <authorList>
            <person name="Henke P."/>
        </authorList>
    </citation>
    <scope>NUCLEOTIDE SEQUENCE [LARGE SCALE GENOMIC DNA]</scope>
    <source>
        <strain evidence="10">Phe10_nw2017</strain>
    </source>
</reference>
<evidence type="ECO:0000313" key="11">
    <source>
        <dbReference type="Proteomes" id="UP000321083"/>
    </source>
</evidence>
<dbReference type="Proteomes" id="UP000321083">
    <property type="component" value="Unassembled WGS sequence"/>
</dbReference>
<evidence type="ECO:0000256" key="3">
    <source>
        <dbReference type="ARBA" id="ARBA00011255"/>
    </source>
</evidence>
<evidence type="ECO:0000256" key="2">
    <source>
        <dbReference type="ARBA" id="ARBA00009764"/>
    </source>
</evidence>
<evidence type="ECO:0000256" key="5">
    <source>
        <dbReference type="ARBA" id="ARBA00023143"/>
    </source>
</evidence>